<accession>A0A1G2CDR5</accession>
<gene>
    <name evidence="2" type="ORF">A2945_01500</name>
</gene>
<keyword evidence="1" id="KW-0812">Transmembrane</keyword>
<evidence type="ECO:0000256" key="1">
    <source>
        <dbReference type="SAM" id="Phobius"/>
    </source>
</evidence>
<reference evidence="2 3" key="1">
    <citation type="journal article" date="2016" name="Nat. Commun.">
        <title>Thousands of microbial genomes shed light on interconnected biogeochemical processes in an aquifer system.</title>
        <authorList>
            <person name="Anantharaman K."/>
            <person name="Brown C.T."/>
            <person name="Hug L.A."/>
            <person name="Sharon I."/>
            <person name="Castelle C.J."/>
            <person name="Probst A.J."/>
            <person name="Thomas B.C."/>
            <person name="Singh A."/>
            <person name="Wilkins M.J."/>
            <person name="Karaoz U."/>
            <person name="Brodie E.L."/>
            <person name="Williams K.H."/>
            <person name="Hubbard S.S."/>
            <person name="Banfield J.F."/>
        </authorList>
    </citation>
    <scope>NUCLEOTIDE SEQUENCE [LARGE SCALE GENOMIC DNA]</scope>
</reference>
<dbReference type="EMBL" id="MHLA01000015">
    <property type="protein sequence ID" value="OGY99514.1"/>
    <property type="molecule type" value="Genomic_DNA"/>
</dbReference>
<keyword evidence="1" id="KW-0472">Membrane</keyword>
<evidence type="ECO:0000313" key="2">
    <source>
        <dbReference type="EMBL" id="OGY99514.1"/>
    </source>
</evidence>
<sequence>MKKIINFFIPSLGGVKIQWWHRLCDVLICGSTLLIIIFGTVALSTAIFSYSEWRNYTFAAFSFEPGYESAAGQEVGCDGSGRLFRNCGGITVYVGDKIPTEDQFKKAINTMEAQGKEPHEIQGWLDSFKTFTAKMVTKFDYAKMFGSILVGLFVVIGWFIFWESIIYRTLIYVVYGKK</sequence>
<organism evidence="2 3">
    <name type="scientific">Candidatus Liptonbacteria bacterium RIFCSPLOWO2_01_FULL_52_25</name>
    <dbReference type="NCBI Taxonomy" id="1798650"/>
    <lineage>
        <taxon>Bacteria</taxon>
        <taxon>Candidatus Liptoniibacteriota</taxon>
    </lineage>
</organism>
<proteinExistence type="predicted"/>
<name>A0A1G2CDR5_9BACT</name>
<comment type="caution">
    <text evidence="2">The sequence shown here is derived from an EMBL/GenBank/DDBJ whole genome shotgun (WGS) entry which is preliminary data.</text>
</comment>
<feature type="transmembrane region" description="Helical" evidence="1">
    <location>
        <begin position="26"/>
        <end position="48"/>
    </location>
</feature>
<feature type="transmembrane region" description="Helical" evidence="1">
    <location>
        <begin position="144"/>
        <end position="162"/>
    </location>
</feature>
<dbReference type="Proteomes" id="UP000178880">
    <property type="component" value="Unassembled WGS sequence"/>
</dbReference>
<dbReference type="AlphaFoldDB" id="A0A1G2CDR5"/>
<keyword evidence="1" id="KW-1133">Transmembrane helix</keyword>
<evidence type="ECO:0000313" key="3">
    <source>
        <dbReference type="Proteomes" id="UP000178880"/>
    </source>
</evidence>
<dbReference type="STRING" id="1798650.A2945_01500"/>
<protein>
    <submittedName>
        <fullName evidence="2">Uncharacterized protein</fullName>
    </submittedName>
</protein>